<sequence length="141" mass="15507">MAYAADGINVRGAECMSVALGRNSSNKGFGGAAGIAKVLGRRWALLILENLSGREAARFDDLKRALGGISSTVLSERLKELECNSLIVKKSYKGRPPRIEYRLSDGTKELEAIMDEIGRWQARWKKKNKPPAGDAMKRQSL</sequence>
<dbReference type="STRING" id="926571.NVIE_008870"/>
<dbReference type="OrthoDB" id="10490at2157"/>
<proteinExistence type="predicted"/>
<evidence type="ECO:0000256" key="1">
    <source>
        <dbReference type="ARBA" id="ARBA00023015"/>
    </source>
</evidence>
<dbReference type="GO" id="GO:0003677">
    <property type="term" value="F:DNA binding"/>
    <property type="evidence" value="ECO:0007669"/>
    <property type="project" value="UniProtKB-KW"/>
</dbReference>
<dbReference type="GeneID" id="74946154"/>
<evidence type="ECO:0000256" key="2">
    <source>
        <dbReference type="ARBA" id="ARBA00023125"/>
    </source>
</evidence>
<dbReference type="PANTHER" id="PTHR33204:SF18">
    <property type="entry name" value="TRANSCRIPTIONAL REGULATORY PROTEIN"/>
    <property type="match status" value="1"/>
</dbReference>
<evidence type="ECO:0000313" key="5">
    <source>
        <dbReference type="EMBL" id="AIC15110.1"/>
    </source>
</evidence>
<evidence type="ECO:0000313" key="6">
    <source>
        <dbReference type="Proteomes" id="UP000027093"/>
    </source>
</evidence>
<feature type="domain" description="HTH hxlR-type" evidence="4">
    <location>
        <begin position="15"/>
        <end position="129"/>
    </location>
</feature>
<evidence type="ECO:0000259" key="4">
    <source>
        <dbReference type="PROSITE" id="PS51118"/>
    </source>
</evidence>
<dbReference type="SUPFAM" id="SSF46785">
    <property type="entry name" value="Winged helix' DNA-binding domain"/>
    <property type="match status" value="1"/>
</dbReference>
<protein>
    <submittedName>
        <fullName evidence="5">Putative HTH-type transcriptional regulator yvaP (Modular protein)</fullName>
    </submittedName>
</protein>
<dbReference type="PANTHER" id="PTHR33204">
    <property type="entry name" value="TRANSCRIPTIONAL REGULATOR, MARR FAMILY"/>
    <property type="match status" value="1"/>
</dbReference>
<keyword evidence="2" id="KW-0238">DNA-binding</keyword>
<gene>
    <name evidence="5" type="ORF">NVIE_008870</name>
</gene>
<dbReference type="PROSITE" id="PS51118">
    <property type="entry name" value="HTH_HXLR"/>
    <property type="match status" value="1"/>
</dbReference>
<dbReference type="KEGG" id="nvn:NVIE_008870"/>
<dbReference type="AlphaFoldDB" id="A0A060HIH0"/>
<dbReference type="Proteomes" id="UP000027093">
    <property type="component" value="Chromosome"/>
</dbReference>
<dbReference type="Gene3D" id="1.10.10.10">
    <property type="entry name" value="Winged helix-like DNA-binding domain superfamily/Winged helix DNA-binding domain"/>
    <property type="match status" value="1"/>
</dbReference>
<name>A0A060HIH0_9ARCH</name>
<dbReference type="InterPro" id="IPR036390">
    <property type="entry name" value="WH_DNA-bd_sf"/>
</dbReference>
<keyword evidence="3" id="KW-0804">Transcription</keyword>
<dbReference type="Pfam" id="PF01638">
    <property type="entry name" value="HxlR"/>
    <property type="match status" value="1"/>
</dbReference>
<organism evidence="5 6">
    <name type="scientific">Nitrososphaera viennensis EN76</name>
    <dbReference type="NCBI Taxonomy" id="926571"/>
    <lineage>
        <taxon>Archaea</taxon>
        <taxon>Nitrososphaerota</taxon>
        <taxon>Nitrososphaeria</taxon>
        <taxon>Nitrososphaerales</taxon>
        <taxon>Nitrososphaeraceae</taxon>
        <taxon>Nitrososphaera</taxon>
    </lineage>
</organism>
<dbReference type="InterPro" id="IPR036388">
    <property type="entry name" value="WH-like_DNA-bd_sf"/>
</dbReference>
<keyword evidence="1" id="KW-0805">Transcription regulation</keyword>
<reference evidence="5 6" key="1">
    <citation type="journal article" date="2014" name="Int. J. Syst. Evol. Microbiol.">
        <title>Nitrososphaera viennensis gen. nov., sp. nov., an aerobic and mesophilic, ammonia-oxidizing archaeon from soil and a member of the archaeal phylum Thaumarchaeota.</title>
        <authorList>
            <person name="Stieglmeier M."/>
            <person name="Klingl A."/>
            <person name="Alves R.J."/>
            <person name="Rittmann S.K."/>
            <person name="Melcher M."/>
            <person name="Leisch N."/>
            <person name="Schleper C."/>
        </authorList>
    </citation>
    <scope>NUCLEOTIDE SEQUENCE [LARGE SCALE GENOMIC DNA]</scope>
    <source>
        <strain evidence="5">EN76</strain>
    </source>
</reference>
<dbReference type="HOGENOM" id="CLU_111585_5_3_2"/>
<dbReference type="RefSeq" id="WP_144239486.1">
    <property type="nucleotide sequence ID" value="NZ_CP007536.1"/>
</dbReference>
<accession>A0A060HIH0</accession>
<evidence type="ECO:0000256" key="3">
    <source>
        <dbReference type="ARBA" id="ARBA00023163"/>
    </source>
</evidence>
<dbReference type="InterPro" id="IPR002577">
    <property type="entry name" value="HTH_HxlR"/>
</dbReference>
<dbReference type="EMBL" id="CP007536">
    <property type="protein sequence ID" value="AIC15110.1"/>
    <property type="molecule type" value="Genomic_DNA"/>
</dbReference>
<keyword evidence="6" id="KW-1185">Reference proteome</keyword>